<dbReference type="PROSITE" id="PS50930">
    <property type="entry name" value="HTH_LYTTR"/>
    <property type="match status" value="1"/>
</dbReference>
<feature type="non-terminal residue" evidence="3">
    <location>
        <position position="1"/>
    </location>
</feature>
<sequence>NYTFMVTLTNDIKMQVSRSYMKGFKVAIGLS</sequence>
<dbReference type="GO" id="GO:0003677">
    <property type="term" value="F:DNA binding"/>
    <property type="evidence" value="ECO:0007669"/>
    <property type="project" value="UniProtKB-KW"/>
</dbReference>
<proteinExistence type="predicted"/>
<evidence type="ECO:0000313" key="3">
    <source>
        <dbReference type="EMBL" id="REI01267.1"/>
    </source>
</evidence>
<keyword evidence="3" id="KW-0238">DNA-binding</keyword>
<organism evidence="3 4">
    <name type="scientific">Staphylococcus felis</name>
    <dbReference type="NCBI Taxonomy" id="46127"/>
    <lineage>
        <taxon>Bacteria</taxon>
        <taxon>Bacillati</taxon>
        <taxon>Bacillota</taxon>
        <taxon>Bacilli</taxon>
        <taxon>Bacillales</taxon>
        <taxon>Staphylococcaceae</taxon>
        <taxon>Staphylococcus</taxon>
    </lineage>
</organism>
<dbReference type="InterPro" id="IPR007492">
    <property type="entry name" value="LytTR_DNA-bd_dom"/>
</dbReference>
<name>A0A3E0ISY2_9STAP</name>
<dbReference type="AlphaFoldDB" id="A0A3E0ISY2"/>
<dbReference type="Proteomes" id="UP000256562">
    <property type="component" value="Unassembled WGS sequence"/>
</dbReference>
<comment type="caution">
    <text evidence="3">The sequence shown here is derived from an EMBL/GenBank/DDBJ whole genome shotgun (WGS) entry which is preliminary data.</text>
</comment>
<dbReference type="EMBL" id="QKXQ01000769">
    <property type="protein sequence ID" value="REH88156.1"/>
    <property type="molecule type" value="Genomic_DNA"/>
</dbReference>
<evidence type="ECO:0000313" key="4">
    <source>
        <dbReference type="Proteomes" id="UP000256562"/>
    </source>
</evidence>
<gene>
    <name evidence="3" type="ORF">DOS83_00410</name>
    <name evidence="2" type="ORF">DOS83_14450</name>
</gene>
<reference evidence="3 4" key="1">
    <citation type="journal article" date="2018" name="Vet. Microbiol.">
        <title>Characterisation of Staphylococcus felis isolated from cats using whole genome sequencing.</title>
        <authorList>
            <person name="Worthing K."/>
            <person name="Pang S."/>
            <person name="Trott D.J."/>
            <person name="Abraham S."/>
            <person name="Coombs G.W."/>
            <person name="Jordan D."/>
            <person name="McIntyre L."/>
            <person name="Davies M.R."/>
            <person name="Norris J."/>
        </authorList>
    </citation>
    <scope>NUCLEOTIDE SEQUENCE [LARGE SCALE GENOMIC DNA]</scope>
    <source>
        <strain evidence="3 4">F9</strain>
    </source>
</reference>
<feature type="domain" description="HTH LytTR-type" evidence="1">
    <location>
        <begin position="1"/>
        <end position="30"/>
    </location>
</feature>
<dbReference type="EMBL" id="QKXQ01000021">
    <property type="protein sequence ID" value="REI01267.1"/>
    <property type="molecule type" value="Genomic_DNA"/>
</dbReference>
<evidence type="ECO:0000259" key="1">
    <source>
        <dbReference type="PROSITE" id="PS50930"/>
    </source>
</evidence>
<protein>
    <submittedName>
        <fullName evidence="3">DNA-binding response regulator</fullName>
    </submittedName>
</protein>
<evidence type="ECO:0000313" key="2">
    <source>
        <dbReference type="EMBL" id="REH88156.1"/>
    </source>
</evidence>
<accession>A0A3E0ISY2</accession>